<protein>
    <submittedName>
        <fullName evidence="1">Uncharacterized protein</fullName>
    </submittedName>
</protein>
<name>A0A8S5PNZ1_9CAUD</name>
<sequence>MFGYYLRFFEERSGASCTCFITLKRLPPQIFLKSSSVYPFSIIFMVRLIKSLSPLHPCKPPPPSKSVPIPTWSTTYIYNQCFIKSGTKSGTFLVSYYTSMMYVILYLRNDLFATNILCKNKDLIF</sequence>
<evidence type="ECO:0000313" key="1">
    <source>
        <dbReference type="EMBL" id="DAE08245.1"/>
    </source>
</evidence>
<organism evidence="1">
    <name type="scientific">Siphoviridae sp. ctrgQ8</name>
    <dbReference type="NCBI Taxonomy" id="2825689"/>
    <lineage>
        <taxon>Viruses</taxon>
        <taxon>Duplodnaviria</taxon>
        <taxon>Heunggongvirae</taxon>
        <taxon>Uroviricota</taxon>
        <taxon>Caudoviricetes</taxon>
    </lineage>
</organism>
<reference evidence="1" key="1">
    <citation type="journal article" date="2021" name="Proc. Natl. Acad. Sci. U.S.A.">
        <title>A Catalog of Tens of Thousands of Viruses from Human Metagenomes Reveals Hidden Associations with Chronic Diseases.</title>
        <authorList>
            <person name="Tisza M.J."/>
            <person name="Buck C.B."/>
        </authorList>
    </citation>
    <scope>NUCLEOTIDE SEQUENCE</scope>
    <source>
        <strain evidence="1">CtrgQ8</strain>
    </source>
</reference>
<accession>A0A8S5PNZ1</accession>
<proteinExistence type="predicted"/>
<dbReference type="EMBL" id="BK015466">
    <property type="protein sequence ID" value="DAE08245.1"/>
    <property type="molecule type" value="Genomic_DNA"/>
</dbReference>